<dbReference type="GO" id="GO:0004040">
    <property type="term" value="F:amidase activity"/>
    <property type="evidence" value="ECO:0007669"/>
    <property type="project" value="InterPro"/>
</dbReference>
<dbReference type="Pfam" id="PF01832">
    <property type="entry name" value="Glucosaminidase"/>
    <property type="match status" value="1"/>
</dbReference>
<dbReference type="GO" id="GO:0071555">
    <property type="term" value="P:cell wall organization"/>
    <property type="evidence" value="ECO:0007669"/>
    <property type="project" value="UniProtKB-KW"/>
</dbReference>
<keyword evidence="5" id="KW-0961">Cell wall biogenesis/degradation</keyword>
<dbReference type="AlphaFoldDB" id="A0A829R6U1"/>
<name>A0A829R6U1_LISGR</name>
<dbReference type="InterPro" id="IPR038200">
    <property type="entry name" value="GW_dom_sf"/>
</dbReference>
<comment type="caution">
    <text evidence="7">The sequence shown here is derived from an EMBL/GenBank/DDBJ whole genome shotgun (WGS) entry which is preliminary data.</text>
</comment>
<evidence type="ECO:0000256" key="1">
    <source>
        <dbReference type="ARBA" id="ARBA00004613"/>
    </source>
</evidence>
<keyword evidence="2" id="KW-0964">Secreted</keyword>
<dbReference type="Gene3D" id="1.10.530.10">
    <property type="match status" value="1"/>
</dbReference>
<protein>
    <recommendedName>
        <fullName evidence="6">GW domain-containing protein</fullName>
    </recommendedName>
</protein>
<dbReference type="InterPro" id="IPR025987">
    <property type="entry name" value="GW_dom"/>
</dbReference>
<dbReference type="Gene3D" id="4.10.80.30">
    <property type="entry name" value="DNA polymerase, domain 6"/>
    <property type="match status" value="1"/>
</dbReference>
<dbReference type="Pfam" id="PF13457">
    <property type="entry name" value="GW"/>
    <property type="match status" value="1"/>
</dbReference>
<proteinExistence type="predicted"/>
<dbReference type="InterPro" id="IPR002901">
    <property type="entry name" value="MGlyc_endo_b_GlcNAc-like_dom"/>
</dbReference>
<dbReference type="Proteomes" id="UP000019251">
    <property type="component" value="Unassembled WGS sequence"/>
</dbReference>
<dbReference type="PRINTS" id="PR01002">
    <property type="entry name" value="FLGFLGJ"/>
</dbReference>
<evidence type="ECO:0000256" key="2">
    <source>
        <dbReference type="ARBA" id="ARBA00022525"/>
    </source>
</evidence>
<dbReference type="NCBIfam" id="NF033202">
    <property type="entry name" value="GW_glycos_SH3"/>
    <property type="match status" value="1"/>
</dbReference>
<evidence type="ECO:0000256" key="5">
    <source>
        <dbReference type="ARBA" id="ARBA00023316"/>
    </source>
</evidence>
<evidence type="ECO:0000256" key="4">
    <source>
        <dbReference type="ARBA" id="ARBA00022801"/>
    </source>
</evidence>
<sequence length="273" mass="31470">MTIGILLFLILVGVIASFVRQQYLIITAPKPDPAYHTKEQNFINELSVHAQEIQAKHNILTSVTLAQAILESNWGESELASSANNLFGVKSTTSKPHVSMKTKEFEKGKWKEITANFRKYRDWEESLDDHAALFLNGTSWHRDKYRSVITAKNYKQAAHALREAGYATDPGYTEKLIELVEKYHLEKYDRISDKIYYNAKADRQAKVKAGVDETIWSRPYGLKGAQPLESTKYYQRDKLQITREVKTDSGVWVQLHQKDKNIGWIQSKYLEKK</sequence>
<gene>
    <name evidence="7" type="ORF">LMUR_09409</name>
</gene>
<keyword evidence="3" id="KW-0732">Signal</keyword>
<dbReference type="GO" id="GO:0005576">
    <property type="term" value="C:extracellular region"/>
    <property type="evidence" value="ECO:0007669"/>
    <property type="project" value="UniProtKB-SubCell"/>
</dbReference>
<dbReference type="SMART" id="SM00047">
    <property type="entry name" value="LYZ2"/>
    <property type="match status" value="1"/>
</dbReference>
<evidence type="ECO:0000256" key="3">
    <source>
        <dbReference type="ARBA" id="ARBA00022729"/>
    </source>
</evidence>
<keyword evidence="4" id="KW-0378">Hydrolase</keyword>
<evidence type="ECO:0000313" key="7">
    <source>
        <dbReference type="EMBL" id="EUJ27733.1"/>
    </source>
</evidence>
<dbReference type="EMBL" id="AODG01000011">
    <property type="protein sequence ID" value="EUJ27733.1"/>
    <property type="molecule type" value="Genomic_DNA"/>
</dbReference>
<evidence type="ECO:0000259" key="6">
    <source>
        <dbReference type="PROSITE" id="PS51780"/>
    </source>
</evidence>
<dbReference type="PANTHER" id="PTHR33308">
    <property type="entry name" value="PEPTIDOGLYCAN HYDROLASE FLGJ"/>
    <property type="match status" value="1"/>
</dbReference>
<dbReference type="InterPro" id="IPR051056">
    <property type="entry name" value="Glycosyl_Hydrolase_73"/>
</dbReference>
<dbReference type="SUPFAM" id="SSF82057">
    <property type="entry name" value="Prokaryotic SH3-related domain"/>
    <property type="match status" value="1"/>
</dbReference>
<organism evidence="7 8">
    <name type="scientific">Listeria grayi FSL F6-1183</name>
    <dbReference type="NCBI Taxonomy" id="1265827"/>
    <lineage>
        <taxon>Bacteria</taxon>
        <taxon>Bacillati</taxon>
        <taxon>Bacillota</taxon>
        <taxon>Bacilli</taxon>
        <taxon>Bacillales</taxon>
        <taxon>Listeriaceae</taxon>
        <taxon>Listeria</taxon>
    </lineage>
</organism>
<comment type="subcellular location">
    <subcellularLocation>
        <location evidence="1">Secreted</location>
    </subcellularLocation>
</comment>
<dbReference type="PROSITE" id="PS51780">
    <property type="entry name" value="GW"/>
    <property type="match status" value="1"/>
</dbReference>
<accession>A0A829R6U1</accession>
<reference evidence="7 8" key="1">
    <citation type="submission" date="2012-12" db="EMBL/GenBank/DDBJ databases">
        <title>Novel taxa of Listeriaceae from agricultural environments in the United States.</title>
        <authorList>
            <person name="den Bakker H.C."/>
            <person name="Allred A."/>
            <person name="Warchocki S."/>
            <person name="Wright E.M."/>
            <person name="Burrell A."/>
            <person name="Nightingale K.K."/>
            <person name="Kephart D."/>
            <person name="Wiedmann M."/>
        </authorList>
    </citation>
    <scope>NUCLEOTIDE SEQUENCE [LARGE SCALE GENOMIC DNA]</scope>
    <source>
        <strain evidence="7 8">FSL F6-1183</strain>
    </source>
</reference>
<feature type="domain" description="GW" evidence="6">
    <location>
        <begin position="197"/>
        <end position="273"/>
    </location>
</feature>
<evidence type="ECO:0000313" key="8">
    <source>
        <dbReference type="Proteomes" id="UP000019251"/>
    </source>
</evidence>
<dbReference type="Gene3D" id="2.30.30.170">
    <property type="match status" value="1"/>
</dbReference>
<dbReference type="PANTHER" id="PTHR33308:SF10">
    <property type="entry name" value="EXO-GLUCOSAMINIDASE LYTG"/>
    <property type="match status" value="1"/>
</dbReference>